<proteinExistence type="predicted"/>
<name>A0AC61PLS5_9FIRM</name>
<dbReference type="EMBL" id="FWXZ01000003">
    <property type="protein sequence ID" value="SMC65043.1"/>
    <property type="molecule type" value="Genomic_DNA"/>
</dbReference>
<protein>
    <submittedName>
        <fullName evidence="1">Uncharacterized protein</fullName>
    </submittedName>
</protein>
<sequence>MNIVTLFLALAILVGIILLCLSDRKKVKQFDERQLIVRSRAVNLAYVTLLICLFIVLILSTMTLPWLDVPVCVILSMFVSLTVFSVYAILNNAYFTGVKKESPFGGVFLSVSLLNLFNGFRHLSNEGKEGPLDIILPFVLGALGVIICVTLLIRKRMDKKEQEEEIKEDDDIE</sequence>
<evidence type="ECO:0000313" key="2">
    <source>
        <dbReference type="Proteomes" id="UP000192328"/>
    </source>
</evidence>
<accession>A0AC61PLS5</accession>
<comment type="caution">
    <text evidence="1">The sequence shown here is derived from an EMBL/GenBank/DDBJ whole genome shotgun (WGS) entry which is preliminary data.</text>
</comment>
<gene>
    <name evidence="1" type="ORF">SAMN06297397_1767</name>
</gene>
<organism evidence="1 2">
    <name type="scientific">Aristaeella lactis</name>
    <dbReference type="NCBI Taxonomy" id="3046383"/>
    <lineage>
        <taxon>Bacteria</taxon>
        <taxon>Bacillati</taxon>
        <taxon>Bacillota</taxon>
        <taxon>Clostridia</taxon>
        <taxon>Eubacteriales</taxon>
        <taxon>Aristaeellaceae</taxon>
        <taxon>Aristaeella</taxon>
    </lineage>
</organism>
<evidence type="ECO:0000313" key="1">
    <source>
        <dbReference type="EMBL" id="SMC65043.1"/>
    </source>
</evidence>
<dbReference type="Proteomes" id="UP000192328">
    <property type="component" value="Unassembled WGS sequence"/>
</dbReference>
<reference evidence="1" key="1">
    <citation type="submission" date="2017-04" db="EMBL/GenBank/DDBJ databases">
        <authorList>
            <person name="Varghese N."/>
            <person name="Submissions S."/>
        </authorList>
    </citation>
    <scope>NUCLEOTIDE SEQUENCE</scope>
    <source>
        <strain evidence="1">WTE2008</strain>
    </source>
</reference>
<keyword evidence="2" id="KW-1185">Reference proteome</keyword>